<dbReference type="Pfam" id="PF00294">
    <property type="entry name" value="PfkB"/>
    <property type="match status" value="1"/>
</dbReference>
<organism evidence="13 14">
    <name type="scientific">Carpediemonas membranifera</name>
    <dbReference type="NCBI Taxonomy" id="201153"/>
    <lineage>
        <taxon>Eukaryota</taxon>
        <taxon>Metamonada</taxon>
        <taxon>Carpediemonas-like organisms</taxon>
        <taxon>Carpediemonas</taxon>
    </lineage>
</organism>
<dbReference type="UniPathway" id="UPA00588">
    <property type="reaction ID" value="UER00659"/>
</dbReference>
<dbReference type="GO" id="GO:0006166">
    <property type="term" value="P:purine ribonucleoside salvage"/>
    <property type="evidence" value="ECO:0007669"/>
    <property type="project" value="UniProtKB-KW"/>
</dbReference>
<evidence type="ECO:0000256" key="2">
    <source>
        <dbReference type="ARBA" id="ARBA00004801"/>
    </source>
</evidence>
<keyword evidence="5 11" id="KW-0808">Transferase</keyword>
<dbReference type="GO" id="GO:0005634">
    <property type="term" value="C:nucleus"/>
    <property type="evidence" value="ECO:0007669"/>
    <property type="project" value="TreeGrafter"/>
</dbReference>
<evidence type="ECO:0000256" key="11">
    <source>
        <dbReference type="RuleBase" id="RU368116"/>
    </source>
</evidence>
<dbReference type="EMBL" id="JAHDYR010000015">
    <property type="protein sequence ID" value="KAG9394382.1"/>
    <property type="molecule type" value="Genomic_DNA"/>
</dbReference>
<dbReference type="PROSITE" id="PS00584">
    <property type="entry name" value="PFKB_KINASES_2"/>
    <property type="match status" value="1"/>
</dbReference>
<comment type="similarity">
    <text evidence="3 11">Belongs to the carbohydrate kinase PfkB family.</text>
</comment>
<proteinExistence type="inferred from homology"/>
<keyword evidence="9 11" id="KW-0067">ATP-binding</keyword>
<dbReference type="InterPro" id="IPR002173">
    <property type="entry name" value="Carboh/pur_kinase_PfkB_CS"/>
</dbReference>
<evidence type="ECO:0000256" key="5">
    <source>
        <dbReference type="ARBA" id="ARBA00022679"/>
    </source>
</evidence>
<dbReference type="CDD" id="cd01168">
    <property type="entry name" value="adenosine_kinase"/>
    <property type="match status" value="1"/>
</dbReference>
<evidence type="ECO:0000259" key="12">
    <source>
        <dbReference type="Pfam" id="PF00294"/>
    </source>
</evidence>
<dbReference type="PANTHER" id="PTHR45769">
    <property type="entry name" value="ADENOSINE KINASE"/>
    <property type="match status" value="1"/>
</dbReference>
<dbReference type="Proteomes" id="UP000717585">
    <property type="component" value="Unassembled WGS sequence"/>
</dbReference>
<dbReference type="OrthoDB" id="432447at2759"/>
<name>A0A8J6B7J7_9EUKA</name>
<keyword evidence="14" id="KW-1185">Reference proteome</keyword>
<protein>
    <recommendedName>
        <fullName evidence="4 11">Adenosine kinase</fullName>
        <shortName evidence="11">AK</shortName>
        <ecNumber evidence="4 11">2.7.1.20</ecNumber>
    </recommendedName>
    <alternativeName>
        <fullName evidence="11">Adenosine 5'-phosphotransferase</fullName>
    </alternativeName>
</protein>
<evidence type="ECO:0000256" key="6">
    <source>
        <dbReference type="ARBA" id="ARBA00022726"/>
    </source>
</evidence>
<evidence type="ECO:0000256" key="9">
    <source>
        <dbReference type="ARBA" id="ARBA00022840"/>
    </source>
</evidence>
<dbReference type="AlphaFoldDB" id="A0A8J6B7J7"/>
<comment type="caution">
    <text evidence="13">The sequence shown here is derived from an EMBL/GenBank/DDBJ whole genome shotgun (WGS) entry which is preliminary data.</text>
</comment>
<dbReference type="PANTHER" id="PTHR45769:SF3">
    <property type="entry name" value="ADENOSINE KINASE"/>
    <property type="match status" value="1"/>
</dbReference>
<evidence type="ECO:0000256" key="8">
    <source>
        <dbReference type="ARBA" id="ARBA00022777"/>
    </source>
</evidence>
<keyword evidence="7 11" id="KW-0547">Nucleotide-binding</keyword>
<evidence type="ECO:0000256" key="3">
    <source>
        <dbReference type="ARBA" id="ARBA00010688"/>
    </source>
</evidence>
<comment type="cofactor">
    <cofactor evidence="1 11">
        <name>Mg(2+)</name>
        <dbReference type="ChEBI" id="CHEBI:18420"/>
    </cofactor>
</comment>
<keyword evidence="6 11" id="KW-0660">Purine salvage</keyword>
<comment type="pathway">
    <text evidence="2 11">Purine metabolism; AMP biosynthesis via salvage pathway; AMP from adenosine: step 1/1.</text>
</comment>
<dbReference type="Gene3D" id="3.40.1190.20">
    <property type="match status" value="1"/>
</dbReference>
<dbReference type="InterPro" id="IPR029056">
    <property type="entry name" value="Ribokinase-like"/>
</dbReference>
<dbReference type="GO" id="GO:0044209">
    <property type="term" value="P:AMP salvage"/>
    <property type="evidence" value="ECO:0007669"/>
    <property type="project" value="UniProtKB-UniRule"/>
</dbReference>
<evidence type="ECO:0000256" key="7">
    <source>
        <dbReference type="ARBA" id="ARBA00022741"/>
    </source>
</evidence>
<accession>A0A8J6B7J7</accession>
<comment type="catalytic activity">
    <reaction evidence="11">
        <text>adenosine + ATP = AMP + ADP + H(+)</text>
        <dbReference type="Rhea" id="RHEA:20824"/>
        <dbReference type="ChEBI" id="CHEBI:15378"/>
        <dbReference type="ChEBI" id="CHEBI:16335"/>
        <dbReference type="ChEBI" id="CHEBI:30616"/>
        <dbReference type="ChEBI" id="CHEBI:456215"/>
        <dbReference type="ChEBI" id="CHEBI:456216"/>
        <dbReference type="EC" id="2.7.1.20"/>
    </reaction>
</comment>
<dbReference type="GO" id="GO:0006144">
    <property type="term" value="P:purine nucleobase metabolic process"/>
    <property type="evidence" value="ECO:0007669"/>
    <property type="project" value="TreeGrafter"/>
</dbReference>
<sequence>MDEIYAKQVDNAFLQKSGLEPARAVIWPSSKLHDLMSTCDSPFEATPGGSVLNTARIVSSIIQYDGKRSLAGPQFSVFYAGSIANDETGNRMREMLTTNAIEHRFCVTEADSTGRCAVFIDENKDRSLVASLGASTYFDPCLFDQPDVLRFLDEVPAVYFSGFFITDNYKSTQKLIELAQQRGKSICFNLASPFVVNAFTDRLLAVVEACDVLLGNEAEYGSLAEVIDFPKEADGKVDLSKLAVFLSTWKRGDRTLRNVVVTQGPHDTIVVDKETDGKPVTFPVEAVPREQLIDTNGAGDAFAGGYTFGRIMGYSMQRSVHVAHLMAKMVIKRSGVQTEISDDDMQ</sequence>
<comment type="function">
    <text evidence="11">ATP dependent phosphorylation of adenosine and other related nucleoside analogs to monophosphate derivatives.</text>
</comment>
<dbReference type="InterPro" id="IPR001805">
    <property type="entry name" value="Adenokinase"/>
</dbReference>
<keyword evidence="11" id="KW-0460">Magnesium</keyword>
<evidence type="ECO:0000256" key="4">
    <source>
        <dbReference type="ARBA" id="ARBA00012119"/>
    </source>
</evidence>
<evidence type="ECO:0000256" key="1">
    <source>
        <dbReference type="ARBA" id="ARBA00001946"/>
    </source>
</evidence>
<keyword evidence="8 11" id="KW-0418">Kinase</keyword>
<evidence type="ECO:0000256" key="10">
    <source>
        <dbReference type="PIRSR" id="PIRSR601805-1"/>
    </source>
</evidence>
<dbReference type="Gene3D" id="3.30.1110.10">
    <property type="match status" value="1"/>
</dbReference>
<evidence type="ECO:0000313" key="13">
    <source>
        <dbReference type="EMBL" id="KAG9394382.1"/>
    </source>
</evidence>
<dbReference type="GO" id="GO:0005524">
    <property type="term" value="F:ATP binding"/>
    <property type="evidence" value="ECO:0007669"/>
    <property type="project" value="UniProtKB-UniRule"/>
</dbReference>
<gene>
    <name evidence="13" type="ORF">J8273_4026</name>
</gene>
<reference evidence="13" key="1">
    <citation type="submission" date="2021-05" db="EMBL/GenBank/DDBJ databases">
        <title>A free-living protist that lacks canonical eukaryotic 1 DNA replication and segregation systems.</title>
        <authorList>
            <person name="Salas-Leiva D.E."/>
            <person name="Tromer E.C."/>
            <person name="Curtis B.A."/>
            <person name="Jerlstrom-Hultqvist J."/>
            <person name="Kolisko M."/>
            <person name="Yi Z."/>
            <person name="Salas-Leiva J.S."/>
            <person name="Gallot-Lavallee L."/>
            <person name="Kops G.J.P.L."/>
            <person name="Archibald J.M."/>
            <person name="Simpson A.G.B."/>
            <person name="Roger A.J."/>
        </authorList>
    </citation>
    <scope>NUCLEOTIDE SEQUENCE</scope>
    <source>
        <strain evidence="13">BICM</strain>
    </source>
</reference>
<evidence type="ECO:0000313" key="14">
    <source>
        <dbReference type="Proteomes" id="UP000717585"/>
    </source>
</evidence>
<dbReference type="InterPro" id="IPR011611">
    <property type="entry name" value="PfkB_dom"/>
</dbReference>
<feature type="domain" description="Carbohydrate kinase PfkB" evidence="12">
    <location>
        <begin position="43"/>
        <end position="339"/>
    </location>
</feature>
<dbReference type="GO" id="GO:0005829">
    <property type="term" value="C:cytosol"/>
    <property type="evidence" value="ECO:0007669"/>
    <property type="project" value="TreeGrafter"/>
</dbReference>
<dbReference type="SUPFAM" id="SSF53613">
    <property type="entry name" value="Ribokinase-like"/>
    <property type="match status" value="1"/>
</dbReference>
<feature type="active site" description="Proton acceptor" evidence="10">
    <location>
        <position position="300"/>
    </location>
</feature>
<dbReference type="EC" id="2.7.1.20" evidence="4 11"/>
<dbReference type="GO" id="GO:0004001">
    <property type="term" value="F:adenosine kinase activity"/>
    <property type="evidence" value="ECO:0007669"/>
    <property type="project" value="UniProtKB-UniRule"/>
</dbReference>